<feature type="transmembrane region" description="Helical" evidence="7">
    <location>
        <begin position="163"/>
        <end position="185"/>
    </location>
</feature>
<dbReference type="InterPro" id="IPR002771">
    <property type="entry name" value="Multi_antbiot-R_MarC"/>
</dbReference>
<feature type="transmembrane region" description="Helical" evidence="7">
    <location>
        <begin position="51"/>
        <end position="73"/>
    </location>
</feature>
<evidence type="ECO:0000256" key="3">
    <source>
        <dbReference type="ARBA" id="ARBA00022475"/>
    </source>
</evidence>
<evidence type="ECO:0000313" key="9">
    <source>
        <dbReference type="Proteomes" id="UP000812270"/>
    </source>
</evidence>
<evidence type="ECO:0000256" key="5">
    <source>
        <dbReference type="ARBA" id="ARBA00022989"/>
    </source>
</evidence>
<feature type="transmembrane region" description="Helical" evidence="7">
    <location>
        <begin position="20"/>
        <end position="39"/>
    </location>
</feature>
<gene>
    <name evidence="8" type="ORF">KTO63_12215</name>
</gene>
<evidence type="ECO:0000256" key="6">
    <source>
        <dbReference type="ARBA" id="ARBA00023136"/>
    </source>
</evidence>
<sequence>MSQTFIDQLTFFAEIIPLTYVALFHVINPIGSGVLFYNLTSRATSKERRSLAKHVALNTSIMLVIILMAGIYLLKLFGITVPIIKMCGGLVILAMGWRSLQQDDDINDSDKKMQLTNVQTNDVYKNKQFYPFTFPFTVGPGTISVALTISAESLVHRGNSANSLLQFAGAVTAVILIAFTIYICYGSADMVMNRLSLQMRKVIMKIFSFILLCIGGQILFGGVEDFVKYILKSIAQP</sequence>
<evidence type="ECO:0000256" key="1">
    <source>
        <dbReference type="ARBA" id="ARBA00004651"/>
    </source>
</evidence>
<proteinExistence type="inferred from homology"/>
<keyword evidence="6 7" id="KW-0472">Membrane</keyword>
<dbReference type="Pfam" id="PF01914">
    <property type="entry name" value="MarC"/>
    <property type="match status" value="1"/>
</dbReference>
<dbReference type="AlphaFoldDB" id="A0A9E2W4L1"/>
<dbReference type="PANTHER" id="PTHR33508">
    <property type="entry name" value="UPF0056 MEMBRANE PROTEIN YHCE"/>
    <property type="match status" value="1"/>
</dbReference>
<evidence type="ECO:0000256" key="7">
    <source>
        <dbReference type="RuleBase" id="RU362048"/>
    </source>
</evidence>
<evidence type="ECO:0000256" key="2">
    <source>
        <dbReference type="ARBA" id="ARBA00009784"/>
    </source>
</evidence>
<evidence type="ECO:0000313" key="8">
    <source>
        <dbReference type="EMBL" id="MBV4357919.1"/>
    </source>
</evidence>
<dbReference type="RefSeq" id="WP_217791572.1">
    <property type="nucleotide sequence ID" value="NZ_JAHSPG010000008.1"/>
</dbReference>
<dbReference type="GO" id="GO:0005886">
    <property type="term" value="C:plasma membrane"/>
    <property type="evidence" value="ECO:0007669"/>
    <property type="project" value="UniProtKB-SubCell"/>
</dbReference>
<feature type="transmembrane region" description="Helical" evidence="7">
    <location>
        <begin position="79"/>
        <end position="97"/>
    </location>
</feature>
<name>A0A9E2W4L1_9BACT</name>
<feature type="transmembrane region" description="Helical" evidence="7">
    <location>
        <begin position="206"/>
        <end position="223"/>
    </location>
</feature>
<keyword evidence="9" id="KW-1185">Reference proteome</keyword>
<keyword evidence="4 7" id="KW-0812">Transmembrane</keyword>
<organism evidence="8 9">
    <name type="scientific">Pinibacter aurantiacus</name>
    <dbReference type="NCBI Taxonomy" id="2851599"/>
    <lineage>
        <taxon>Bacteria</taxon>
        <taxon>Pseudomonadati</taxon>
        <taxon>Bacteroidota</taxon>
        <taxon>Chitinophagia</taxon>
        <taxon>Chitinophagales</taxon>
        <taxon>Chitinophagaceae</taxon>
        <taxon>Pinibacter</taxon>
    </lineage>
</organism>
<keyword evidence="5 7" id="KW-1133">Transmembrane helix</keyword>
<accession>A0A9E2W4L1</accession>
<comment type="subcellular location">
    <subcellularLocation>
        <location evidence="1 7">Cell membrane</location>
        <topology evidence="1 7">Multi-pass membrane protein</topology>
    </subcellularLocation>
</comment>
<evidence type="ECO:0000256" key="4">
    <source>
        <dbReference type="ARBA" id="ARBA00022692"/>
    </source>
</evidence>
<comment type="caution">
    <text evidence="8">The sequence shown here is derived from an EMBL/GenBank/DDBJ whole genome shotgun (WGS) entry which is preliminary data.</text>
</comment>
<dbReference type="EMBL" id="JAHSPG010000008">
    <property type="protein sequence ID" value="MBV4357919.1"/>
    <property type="molecule type" value="Genomic_DNA"/>
</dbReference>
<protein>
    <recommendedName>
        <fullName evidence="7">UPF0056 membrane protein</fullName>
    </recommendedName>
</protein>
<comment type="similarity">
    <text evidence="2 7">Belongs to the UPF0056 (MarC) family.</text>
</comment>
<reference evidence="8" key="1">
    <citation type="submission" date="2021-06" db="EMBL/GenBank/DDBJ databases">
        <authorList>
            <person name="Huq M.A."/>
        </authorList>
    </citation>
    <scope>NUCLEOTIDE SEQUENCE</scope>
    <source>
        <strain evidence="8">MAH-26</strain>
    </source>
</reference>
<dbReference type="Proteomes" id="UP000812270">
    <property type="component" value="Unassembled WGS sequence"/>
</dbReference>
<keyword evidence="3" id="KW-1003">Cell membrane</keyword>
<dbReference type="PANTHER" id="PTHR33508:SF1">
    <property type="entry name" value="UPF0056 MEMBRANE PROTEIN YHCE"/>
    <property type="match status" value="1"/>
</dbReference>
<feature type="transmembrane region" description="Helical" evidence="7">
    <location>
        <begin position="129"/>
        <end position="151"/>
    </location>
</feature>